<comment type="similarity">
    <text evidence="1">Belongs to the DNA mismatch repair MutL/HexB family.</text>
</comment>
<dbReference type="SUPFAM" id="SSF55874">
    <property type="entry name" value="ATPase domain of HSP90 chaperone/DNA topoisomerase II/histidine kinase"/>
    <property type="match status" value="1"/>
</dbReference>
<dbReference type="OMA" id="NKWPMFY"/>
<protein>
    <recommendedName>
        <fullName evidence="3">MutL C-terminal dimerisation domain-containing protein</fullName>
    </recommendedName>
</protein>
<accession>M3CX95</accession>
<dbReference type="GO" id="GO:0016887">
    <property type="term" value="F:ATP hydrolysis activity"/>
    <property type="evidence" value="ECO:0007669"/>
    <property type="project" value="InterPro"/>
</dbReference>
<evidence type="ECO:0000256" key="2">
    <source>
        <dbReference type="SAM" id="MobiDB-lite"/>
    </source>
</evidence>
<dbReference type="OrthoDB" id="429932at2759"/>
<dbReference type="HOGENOM" id="CLU_005415_0_0_1"/>
<dbReference type="STRING" id="692275.M3CX95"/>
<dbReference type="Pfam" id="PF13589">
    <property type="entry name" value="HATPase_c_3"/>
    <property type="match status" value="1"/>
</dbReference>
<gene>
    <name evidence="4" type="ORF">SEPMUDRAFT_7923</name>
</gene>
<feature type="non-terminal residue" evidence="4">
    <location>
        <position position="1"/>
    </location>
</feature>
<dbReference type="EMBL" id="KB456271">
    <property type="protein sequence ID" value="EMF08291.1"/>
    <property type="molecule type" value="Genomic_DNA"/>
</dbReference>
<evidence type="ECO:0000313" key="5">
    <source>
        <dbReference type="Proteomes" id="UP000016931"/>
    </source>
</evidence>
<dbReference type="eggNOG" id="KOG1977">
    <property type="taxonomic scope" value="Eukaryota"/>
</dbReference>
<dbReference type="RefSeq" id="XP_016756412.1">
    <property type="nucleotide sequence ID" value="XM_016910215.1"/>
</dbReference>
<dbReference type="SUPFAM" id="SSF118116">
    <property type="entry name" value="DNA mismatch repair protein MutL"/>
    <property type="match status" value="1"/>
</dbReference>
<dbReference type="GO" id="GO:0006298">
    <property type="term" value="P:mismatch repair"/>
    <property type="evidence" value="ECO:0007669"/>
    <property type="project" value="InterPro"/>
</dbReference>
<dbReference type="InterPro" id="IPR014790">
    <property type="entry name" value="MutL_C"/>
</dbReference>
<dbReference type="InterPro" id="IPR042120">
    <property type="entry name" value="MutL_C_dimsub"/>
</dbReference>
<reference evidence="4 5" key="1">
    <citation type="journal article" date="2012" name="PLoS Pathog.">
        <title>Diverse lifestyles and strategies of plant pathogenesis encoded in the genomes of eighteen Dothideomycetes fungi.</title>
        <authorList>
            <person name="Ohm R.A."/>
            <person name="Feau N."/>
            <person name="Henrissat B."/>
            <person name="Schoch C.L."/>
            <person name="Horwitz B.A."/>
            <person name="Barry K.W."/>
            <person name="Condon B.J."/>
            <person name="Copeland A.C."/>
            <person name="Dhillon B."/>
            <person name="Glaser F."/>
            <person name="Hesse C.N."/>
            <person name="Kosti I."/>
            <person name="LaButti K."/>
            <person name="Lindquist E.A."/>
            <person name="Lucas S."/>
            <person name="Salamov A.A."/>
            <person name="Bradshaw R.E."/>
            <person name="Ciuffetti L."/>
            <person name="Hamelin R.C."/>
            <person name="Kema G.H.J."/>
            <person name="Lawrence C."/>
            <person name="Scott J.A."/>
            <person name="Spatafora J.W."/>
            <person name="Turgeon B.G."/>
            <person name="de Wit P.J.G.M."/>
            <person name="Zhong S."/>
            <person name="Goodwin S.B."/>
            <person name="Grigoriev I.V."/>
        </authorList>
    </citation>
    <scope>NUCLEOTIDE SEQUENCE [LARGE SCALE GENOMIC DNA]</scope>
    <source>
        <strain evidence="4 5">SO2202</strain>
    </source>
</reference>
<dbReference type="SMART" id="SM00853">
    <property type="entry name" value="MutL_C"/>
    <property type="match status" value="1"/>
</dbReference>
<feature type="non-terminal residue" evidence="4">
    <location>
        <position position="828"/>
    </location>
</feature>
<dbReference type="Proteomes" id="UP000016931">
    <property type="component" value="Unassembled WGS sequence"/>
</dbReference>
<feature type="region of interest" description="Disordered" evidence="2">
    <location>
        <begin position="392"/>
        <end position="417"/>
    </location>
</feature>
<name>M3CX95_SPHMS</name>
<dbReference type="GO" id="GO:0140664">
    <property type="term" value="F:ATP-dependent DNA damage sensor activity"/>
    <property type="evidence" value="ECO:0007669"/>
    <property type="project" value="InterPro"/>
</dbReference>
<evidence type="ECO:0000313" key="4">
    <source>
        <dbReference type="EMBL" id="EMF08291.1"/>
    </source>
</evidence>
<evidence type="ECO:0000259" key="3">
    <source>
        <dbReference type="SMART" id="SM00853"/>
    </source>
</evidence>
<dbReference type="PANTHER" id="PTHR10073:SF47">
    <property type="entry name" value="DNA MISMATCH REPAIR PROTEIN MLH3"/>
    <property type="match status" value="1"/>
</dbReference>
<dbReference type="PANTHER" id="PTHR10073">
    <property type="entry name" value="DNA MISMATCH REPAIR PROTEIN MLH, PMS, MUTL"/>
    <property type="match status" value="1"/>
</dbReference>
<dbReference type="InterPro" id="IPR036890">
    <property type="entry name" value="HATPase_C_sf"/>
</dbReference>
<dbReference type="GO" id="GO:0005524">
    <property type="term" value="F:ATP binding"/>
    <property type="evidence" value="ECO:0007669"/>
    <property type="project" value="InterPro"/>
</dbReference>
<sequence>PQHRQPARILPLSPEAISQIHSSKHITDLQGVICSLLENSLDAGANKVDISVDWRRGGCTVADNGTGIPAAEFLENGGLGKMYCTSKQHAGTGTKQTHGKAGTFLAELGSMSLLSITSEQEGGGAESVFTMHNGKVIPRQPTADGQTTMPSFAELHRRHGTIVTVRDLFGNMPVRVKQRAHATESAYDQDKAWQKLKRDVVALLLAWHTPCAVKLRGTNTESRRSHLMSWSSKSVKYDIRDAMPVVFQAGLAPTESRGRWIPLSASTSMATLRGMICLHAAPTRRCQFLAIGITPCSSHEILHAVNKVFESSSFGAVEDSTERDSRNRGKLPNGHVNLDRHPMYVLQLNFVERRKCAPADNAHLSEATIQSLTRLLEAAVQAWLESNHFRPRKTKKRRRNMEQGSPAAAIEELAQDDTTPRLDNNTVWIDPISKQVFQVNSRTGVVLPISESHRATSSCGSAQEQRHRAAIDTAVSSAGRPMSLARRSALASTRPQSAVSDKDKWLPGFLEEWKNPVFAKRKEEPIPTASISGPGLIEQLEEDRRCCAADKYQQAFAGHGAKTGGLGGTKLSKHALSDAEVIGQVDRKFILVRMPARRHNHDDEPTHNQNGAGSTLVLIDQHAASERIILEDLLADMLLTPTADTASDQQTFPGPIIKTSSLVHSTTRAKPLIFEVSTHEYELFSRHLSHFTYWGITYQLPSPTSAHSLEGSPPQSRRQVHHHQHRLVVTHLPTVIAERCSHFPALAIELLRTELWAIEDEPSPTTWLSLLPRMPTKLLHMIQSRACRSAIMFNDILPTAECRDTVTKLGNCIFPFVCAHGRCGVVPV</sequence>
<dbReference type="Gene3D" id="3.30.565.10">
    <property type="entry name" value="Histidine kinase-like ATPase, C-terminal domain"/>
    <property type="match status" value="1"/>
</dbReference>
<feature type="domain" description="MutL C-terminal dimerisation" evidence="3">
    <location>
        <begin position="581"/>
        <end position="797"/>
    </location>
</feature>
<dbReference type="InterPro" id="IPR038973">
    <property type="entry name" value="MutL/Mlh/Pms-like"/>
</dbReference>
<dbReference type="eggNOG" id="KOG1978">
    <property type="taxonomic scope" value="Eukaryota"/>
</dbReference>
<dbReference type="GeneID" id="27907352"/>
<dbReference type="Gene3D" id="3.30.1540.20">
    <property type="entry name" value="MutL, C-terminal domain, dimerisation subdomain"/>
    <property type="match status" value="1"/>
</dbReference>
<dbReference type="InterPro" id="IPR037198">
    <property type="entry name" value="MutL_C_sf"/>
</dbReference>
<dbReference type="AlphaFoldDB" id="M3CX95"/>
<organism evidence="4 5">
    <name type="scientific">Sphaerulina musiva (strain SO2202)</name>
    <name type="common">Poplar stem canker fungus</name>
    <name type="synonym">Septoria musiva</name>
    <dbReference type="NCBI Taxonomy" id="692275"/>
    <lineage>
        <taxon>Eukaryota</taxon>
        <taxon>Fungi</taxon>
        <taxon>Dikarya</taxon>
        <taxon>Ascomycota</taxon>
        <taxon>Pezizomycotina</taxon>
        <taxon>Dothideomycetes</taxon>
        <taxon>Dothideomycetidae</taxon>
        <taxon>Mycosphaerellales</taxon>
        <taxon>Mycosphaerellaceae</taxon>
        <taxon>Sphaerulina</taxon>
    </lineage>
</organism>
<evidence type="ECO:0000256" key="1">
    <source>
        <dbReference type="ARBA" id="ARBA00006082"/>
    </source>
</evidence>
<keyword evidence="5" id="KW-1185">Reference proteome</keyword>
<dbReference type="GO" id="GO:0032300">
    <property type="term" value="C:mismatch repair complex"/>
    <property type="evidence" value="ECO:0007669"/>
    <property type="project" value="InterPro"/>
</dbReference>
<proteinExistence type="inferred from homology"/>